<dbReference type="Gene3D" id="3.30.1490.480">
    <property type="entry name" value="Endolytic murein transglycosylase"/>
    <property type="match status" value="1"/>
</dbReference>
<dbReference type="Proteomes" id="UP000061660">
    <property type="component" value="Chromosome"/>
</dbReference>
<dbReference type="PATRIC" id="fig|162209.4.peg.1367"/>
<evidence type="ECO:0000313" key="2">
    <source>
        <dbReference type="Proteomes" id="UP000061660"/>
    </source>
</evidence>
<proteinExistence type="predicted"/>
<name>A0A0U2M2T1_9BACL</name>
<dbReference type="KEGG" id="pnp:IJ22_12880"/>
<sequence length="164" mass="17879" precursor="true">MANNKSMLTGLGAGMILGAVLLQLMNASSSTAVSGPDLEEMNPAQLKEAASVYFQVYDKDQKLYDQTQLDALVLQKLQQEKEKLAAEQQSAASAPVKETYIYISGGLTAGHVADMLLASGIITDRKAFADEMRRKRLNDKIVTGIHVFKSPMELSEVITKLTTR</sequence>
<dbReference type="EMBL" id="CP013652">
    <property type="protein sequence ID" value="ALS21664.1"/>
    <property type="molecule type" value="Genomic_DNA"/>
</dbReference>
<dbReference type="AlphaFoldDB" id="A0A0U2M2T1"/>
<dbReference type="RefSeq" id="WP_054818897.1">
    <property type="nucleotide sequence ID" value="NZ_CP013652.1"/>
</dbReference>
<organism evidence="1 2">
    <name type="scientific">Paenibacillus naphthalenovorans</name>
    <dbReference type="NCBI Taxonomy" id="162209"/>
    <lineage>
        <taxon>Bacteria</taxon>
        <taxon>Bacillati</taxon>
        <taxon>Bacillota</taxon>
        <taxon>Bacilli</taxon>
        <taxon>Bacillales</taxon>
        <taxon>Paenibacillaceae</taxon>
        <taxon>Paenibacillus</taxon>
    </lineage>
</organism>
<accession>A0A0U2M2T1</accession>
<reference evidence="2" key="1">
    <citation type="submission" date="2015-12" db="EMBL/GenBank/DDBJ databases">
        <title>Complete genome sequences of two moderately thermophilic Paenibacillus species.</title>
        <authorList>
            <person name="Butler R.III."/>
            <person name="Wang J."/>
            <person name="Stark B.C."/>
            <person name="Pombert J.-F."/>
        </authorList>
    </citation>
    <scope>NUCLEOTIDE SEQUENCE [LARGE SCALE GENOMIC DNA]</scope>
    <source>
        <strain evidence="2">32O-Y</strain>
    </source>
</reference>
<evidence type="ECO:0000313" key="1">
    <source>
        <dbReference type="EMBL" id="ALS21664.1"/>
    </source>
</evidence>
<reference evidence="1 2" key="2">
    <citation type="journal article" date="2016" name="Genome Announc.">
        <title>Complete Genome Sequences of Two Interactive Moderate Thermophiles, Paenibacillus napthalenovorans 32O-Y and Paenibacillus sp. 32O-W.</title>
        <authorList>
            <person name="Butler R.R.III."/>
            <person name="Wang J."/>
            <person name="Stark B.C."/>
            <person name="Pombert J.F."/>
        </authorList>
    </citation>
    <scope>NUCLEOTIDE SEQUENCE [LARGE SCALE GENOMIC DNA]</scope>
    <source>
        <strain evidence="1 2">32O-Y</strain>
    </source>
</reference>
<keyword evidence="2" id="KW-1185">Reference proteome</keyword>
<dbReference type="STRING" id="162209.IJ22_12880"/>
<protein>
    <submittedName>
        <fullName evidence="1">Uncharacterized protein</fullName>
    </submittedName>
</protein>
<gene>
    <name evidence="1" type="ORF">IJ22_12880</name>
</gene>
<dbReference type="OrthoDB" id="2617768at2"/>